<accession>A0A0C3FZR9</accession>
<protein>
    <submittedName>
        <fullName evidence="1">Uncharacterized protein</fullName>
    </submittedName>
</protein>
<evidence type="ECO:0000313" key="2">
    <source>
        <dbReference type="Proteomes" id="UP000054166"/>
    </source>
</evidence>
<name>A0A0C3FZR9_PILCF</name>
<evidence type="ECO:0000313" key="1">
    <source>
        <dbReference type="EMBL" id="KIM83726.1"/>
    </source>
</evidence>
<organism evidence="1 2">
    <name type="scientific">Piloderma croceum (strain F 1598)</name>
    <dbReference type="NCBI Taxonomy" id="765440"/>
    <lineage>
        <taxon>Eukaryota</taxon>
        <taxon>Fungi</taxon>
        <taxon>Dikarya</taxon>
        <taxon>Basidiomycota</taxon>
        <taxon>Agaricomycotina</taxon>
        <taxon>Agaricomycetes</taxon>
        <taxon>Agaricomycetidae</taxon>
        <taxon>Atheliales</taxon>
        <taxon>Atheliaceae</taxon>
        <taxon>Piloderma</taxon>
    </lineage>
</organism>
<gene>
    <name evidence="1" type="ORF">PILCRDRAFT_434295</name>
</gene>
<dbReference type="AlphaFoldDB" id="A0A0C3FZR9"/>
<dbReference type="EMBL" id="KN832990">
    <property type="protein sequence ID" value="KIM83726.1"/>
    <property type="molecule type" value="Genomic_DNA"/>
</dbReference>
<proteinExistence type="predicted"/>
<dbReference type="InParanoid" id="A0A0C3FZR9"/>
<dbReference type="Proteomes" id="UP000054166">
    <property type="component" value="Unassembled WGS sequence"/>
</dbReference>
<sequence>MYMRLSAYISVDFLQLPLLSWNPCINTSSRRMSHLLSHHVIHFLDLTHVHAPNRVGVQKLERFFLGSTTSCLPVTRIHPRRSPYYYRLSIWGLIISVSSCITSGPCVSAKRVDLLLTKASGIRLLCDITGMTYRTHVTG</sequence>
<reference evidence="1 2" key="1">
    <citation type="submission" date="2014-04" db="EMBL/GenBank/DDBJ databases">
        <authorList>
            <consortium name="DOE Joint Genome Institute"/>
            <person name="Kuo A."/>
            <person name="Tarkka M."/>
            <person name="Buscot F."/>
            <person name="Kohler A."/>
            <person name="Nagy L.G."/>
            <person name="Floudas D."/>
            <person name="Copeland A."/>
            <person name="Barry K.W."/>
            <person name="Cichocki N."/>
            <person name="Veneault-Fourrey C."/>
            <person name="LaButti K."/>
            <person name="Lindquist E.A."/>
            <person name="Lipzen A."/>
            <person name="Lundell T."/>
            <person name="Morin E."/>
            <person name="Murat C."/>
            <person name="Sun H."/>
            <person name="Tunlid A."/>
            <person name="Henrissat B."/>
            <person name="Grigoriev I.V."/>
            <person name="Hibbett D.S."/>
            <person name="Martin F."/>
            <person name="Nordberg H.P."/>
            <person name="Cantor M.N."/>
            <person name="Hua S.X."/>
        </authorList>
    </citation>
    <scope>NUCLEOTIDE SEQUENCE [LARGE SCALE GENOMIC DNA]</scope>
    <source>
        <strain evidence="1 2">F 1598</strain>
    </source>
</reference>
<keyword evidence="2" id="KW-1185">Reference proteome</keyword>
<reference evidence="2" key="2">
    <citation type="submission" date="2015-01" db="EMBL/GenBank/DDBJ databases">
        <title>Evolutionary Origins and Diversification of the Mycorrhizal Mutualists.</title>
        <authorList>
            <consortium name="DOE Joint Genome Institute"/>
            <consortium name="Mycorrhizal Genomics Consortium"/>
            <person name="Kohler A."/>
            <person name="Kuo A."/>
            <person name="Nagy L.G."/>
            <person name="Floudas D."/>
            <person name="Copeland A."/>
            <person name="Barry K.W."/>
            <person name="Cichocki N."/>
            <person name="Veneault-Fourrey C."/>
            <person name="LaButti K."/>
            <person name="Lindquist E.A."/>
            <person name="Lipzen A."/>
            <person name="Lundell T."/>
            <person name="Morin E."/>
            <person name="Murat C."/>
            <person name="Riley R."/>
            <person name="Ohm R."/>
            <person name="Sun H."/>
            <person name="Tunlid A."/>
            <person name="Henrissat B."/>
            <person name="Grigoriev I.V."/>
            <person name="Hibbett D.S."/>
            <person name="Martin F."/>
        </authorList>
    </citation>
    <scope>NUCLEOTIDE SEQUENCE [LARGE SCALE GENOMIC DNA]</scope>
    <source>
        <strain evidence="2">F 1598</strain>
    </source>
</reference>
<dbReference type="HOGENOM" id="CLU_1845845_0_0_1"/>